<proteinExistence type="predicted"/>
<feature type="domain" description="PAS fold" evidence="1">
    <location>
        <begin position="138"/>
        <end position="247"/>
    </location>
</feature>
<name>A0A2P6MTV0_9EUKA</name>
<accession>A0A2P6MTV0</accession>
<dbReference type="GO" id="GO:0006355">
    <property type="term" value="P:regulation of DNA-templated transcription"/>
    <property type="evidence" value="ECO:0007669"/>
    <property type="project" value="InterPro"/>
</dbReference>
<evidence type="ECO:0000259" key="1">
    <source>
        <dbReference type="Pfam" id="PF00989"/>
    </source>
</evidence>
<dbReference type="InParanoid" id="A0A2P6MTV0"/>
<dbReference type="Proteomes" id="UP000241769">
    <property type="component" value="Unassembled WGS sequence"/>
</dbReference>
<gene>
    <name evidence="2" type="ORF">PROFUN_03968</name>
</gene>
<dbReference type="AlphaFoldDB" id="A0A2P6MTV0"/>
<sequence>MLQTVLVLAADTQRRNDSPYVRPNTSDSSPTMNDILFGDWGMNPPTSDDTQLPPVFEFPELELCQVIDLLLPPPNDLEPEVRPPSITDMTTEEECFTARKFAEAGIGHGDNELVWRGITEMIQKIAKMCSKEQKRMLWDHFQYSLNVPAVIWGKGVVIYHINPAYSELTDFYLEGEIRKSLFDINSIQTMYTVKNILPQIFTNSGINRFQMYDLPFPRKDGSIITMTVTMTVKRDVFGLPEYFIGYCMPTASAGRGVVIQGDDANICPVSSVGRAIAF</sequence>
<comment type="caution">
    <text evidence="2">The sequence shown here is derived from an EMBL/GenBank/DDBJ whole genome shotgun (WGS) entry which is preliminary data.</text>
</comment>
<protein>
    <recommendedName>
        <fullName evidence="1">PAS fold domain-containing protein</fullName>
    </recommendedName>
</protein>
<dbReference type="InterPro" id="IPR035965">
    <property type="entry name" value="PAS-like_dom_sf"/>
</dbReference>
<reference evidence="2 3" key="1">
    <citation type="journal article" date="2018" name="Genome Biol. Evol.">
        <title>Multiple Roots of Fruiting Body Formation in Amoebozoa.</title>
        <authorList>
            <person name="Hillmann F."/>
            <person name="Forbes G."/>
            <person name="Novohradska S."/>
            <person name="Ferling I."/>
            <person name="Riege K."/>
            <person name="Groth M."/>
            <person name="Westermann M."/>
            <person name="Marz M."/>
            <person name="Spaller T."/>
            <person name="Winckler T."/>
            <person name="Schaap P."/>
            <person name="Glockner G."/>
        </authorList>
    </citation>
    <scope>NUCLEOTIDE SEQUENCE [LARGE SCALE GENOMIC DNA]</scope>
    <source>
        <strain evidence="2 3">Jena</strain>
    </source>
</reference>
<organism evidence="2 3">
    <name type="scientific">Planoprotostelium fungivorum</name>
    <dbReference type="NCBI Taxonomy" id="1890364"/>
    <lineage>
        <taxon>Eukaryota</taxon>
        <taxon>Amoebozoa</taxon>
        <taxon>Evosea</taxon>
        <taxon>Variosea</taxon>
        <taxon>Cavosteliida</taxon>
        <taxon>Cavosteliaceae</taxon>
        <taxon>Planoprotostelium</taxon>
    </lineage>
</organism>
<dbReference type="SUPFAM" id="SSF55785">
    <property type="entry name" value="PYP-like sensor domain (PAS domain)"/>
    <property type="match status" value="1"/>
</dbReference>
<evidence type="ECO:0000313" key="2">
    <source>
        <dbReference type="EMBL" id="PRP75132.1"/>
    </source>
</evidence>
<dbReference type="EMBL" id="MDYQ01000419">
    <property type="protein sequence ID" value="PRP75132.1"/>
    <property type="molecule type" value="Genomic_DNA"/>
</dbReference>
<evidence type="ECO:0000313" key="3">
    <source>
        <dbReference type="Proteomes" id="UP000241769"/>
    </source>
</evidence>
<keyword evidence="3" id="KW-1185">Reference proteome</keyword>
<dbReference type="InterPro" id="IPR013767">
    <property type="entry name" value="PAS_fold"/>
</dbReference>
<dbReference type="Pfam" id="PF00989">
    <property type="entry name" value="PAS"/>
    <property type="match status" value="1"/>
</dbReference>